<comment type="caution">
    <text evidence="7">The sequence shown here is derived from an EMBL/GenBank/DDBJ whole genome shotgun (WGS) entry which is preliminary data.</text>
</comment>
<reference evidence="7 8" key="1">
    <citation type="submission" date="2018-08" db="EMBL/GenBank/DDBJ databases">
        <title>A genome reference for cultivated species of the human gut microbiota.</title>
        <authorList>
            <person name="Zou Y."/>
            <person name="Xue W."/>
            <person name="Luo G."/>
        </authorList>
    </citation>
    <scope>NUCLEOTIDE SEQUENCE [LARGE SCALE GENOMIC DNA]</scope>
    <source>
        <strain evidence="7 8">AF19-13AC</strain>
    </source>
</reference>
<accession>A0A3E3DI03</accession>
<feature type="transmembrane region" description="Helical" evidence="5">
    <location>
        <begin position="64"/>
        <end position="83"/>
    </location>
</feature>
<feature type="domain" description="O-antigen ligase-related" evidence="6">
    <location>
        <begin position="195"/>
        <end position="328"/>
    </location>
</feature>
<dbReference type="Proteomes" id="UP000261023">
    <property type="component" value="Unassembled WGS sequence"/>
</dbReference>
<dbReference type="EMBL" id="QTJW01000013">
    <property type="protein sequence ID" value="RGD68921.1"/>
    <property type="molecule type" value="Genomic_DNA"/>
</dbReference>
<organism evidence="7 8">
    <name type="scientific">Hungatella hathewayi</name>
    <dbReference type="NCBI Taxonomy" id="154046"/>
    <lineage>
        <taxon>Bacteria</taxon>
        <taxon>Bacillati</taxon>
        <taxon>Bacillota</taxon>
        <taxon>Clostridia</taxon>
        <taxon>Lachnospirales</taxon>
        <taxon>Lachnospiraceae</taxon>
        <taxon>Hungatella</taxon>
    </lineage>
</organism>
<name>A0A3E3DI03_9FIRM</name>
<dbReference type="InterPro" id="IPR007016">
    <property type="entry name" value="O-antigen_ligase-rel_domated"/>
</dbReference>
<gene>
    <name evidence="7" type="ORF">DWX31_19295</name>
</gene>
<feature type="transmembrane region" description="Helical" evidence="5">
    <location>
        <begin position="312"/>
        <end position="331"/>
    </location>
</feature>
<evidence type="ECO:0000256" key="2">
    <source>
        <dbReference type="ARBA" id="ARBA00022692"/>
    </source>
</evidence>
<dbReference type="RefSeq" id="WP_025531697.1">
    <property type="nucleotide sequence ID" value="NZ_QTJW01000013.1"/>
</dbReference>
<sequence>MNSSMKSKFLYINKRSTPFILAYVVFLFNYILNGYEFGATVESVRLTAAALLLFACVQKRRKDSFLYINGFLLICIAIISTLFSDVVNLGESRVFNLIFCMIVFIVLSDTFIEVNSFEKILYFYTNFAFILAAIVLIGYVVGFGVDSYGRASIYYGSFYKDQNYLSAYLMPAFTIKVYRFLIGKRKAFSDLLYPITIILAVLLMGSRGAFVTALLIVCLIILKLILFDSNSTHKFFWIMLVFVAAIVVYAVLSKTPLFQRMTGFSEYGSDVRIRLWTAGLNGFWRHKFIGSGVGAASQFAWQMIGNAVHNSFIELLSDNGLIGVILVFWSFSRIFCARTNHKVLIVAFFTGLFMPLFFLTGYSNMTFWMPMFFLQNFISYLEQKTIMIEDNEMRADK</sequence>
<feature type="transmembrane region" description="Helical" evidence="5">
    <location>
        <begin position="165"/>
        <end position="182"/>
    </location>
</feature>
<keyword evidence="4 5" id="KW-0472">Membrane</keyword>
<evidence type="ECO:0000256" key="4">
    <source>
        <dbReference type="ARBA" id="ARBA00023136"/>
    </source>
</evidence>
<feature type="transmembrane region" description="Helical" evidence="5">
    <location>
        <begin position="121"/>
        <end position="145"/>
    </location>
</feature>
<feature type="transmembrane region" description="Helical" evidence="5">
    <location>
        <begin position="12"/>
        <end position="31"/>
    </location>
</feature>
<keyword evidence="3 5" id="KW-1133">Transmembrane helix</keyword>
<feature type="transmembrane region" description="Helical" evidence="5">
    <location>
        <begin position="234"/>
        <end position="252"/>
    </location>
</feature>
<evidence type="ECO:0000256" key="5">
    <source>
        <dbReference type="SAM" id="Phobius"/>
    </source>
</evidence>
<dbReference type="OrthoDB" id="9806320at2"/>
<keyword evidence="2 5" id="KW-0812">Transmembrane</keyword>
<dbReference type="InterPro" id="IPR051533">
    <property type="entry name" value="WaaL-like"/>
</dbReference>
<dbReference type="AlphaFoldDB" id="A0A3E3DI03"/>
<evidence type="ECO:0000259" key="6">
    <source>
        <dbReference type="Pfam" id="PF04932"/>
    </source>
</evidence>
<comment type="subcellular location">
    <subcellularLocation>
        <location evidence="1">Membrane</location>
        <topology evidence="1">Multi-pass membrane protein</topology>
    </subcellularLocation>
</comment>
<evidence type="ECO:0000256" key="3">
    <source>
        <dbReference type="ARBA" id="ARBA00022989"/>
    </source>
</evidence>
<dbReference type="PANTHER" id="PTHR37422">
    <property type="entry name" value="TEICHURONIC ACID BIOSYNTHESIS PROTEIN TUAE"/>
    <property type="match status" value="1"/>
</dbReference>
<evidence type="ECO:0000313" key="8">
    <source>
        <dbReference type="Proteomes" id="UP000261023"/>
    </source>
</evidence>
<evidence type="ECO:0000256" key="1">
    <source>
        <dbReference type="ARBA" id="ARBA00004141"/>
    </source>
</evidence>
<protein>
    <recommendedName>
        <fullName evidence="6">O-antigen ligase-related domain-containing protein</fullName>
    </recommendedName>
</protein>
<feature type="transmembrane region" description="Helical" evidence="5">
    <location>
        <begin position="191"/>
        <end position="222"/>
    </location>
</feature>
<proteinExistence type="predicted"/>
<dbReference type="PANTHER" id="PTHR37422:SF13">
    <property type="entry name" value="LIPOPOLYSACCHARIDE BIOSYNTHESIS PROTEIN PA4999-RELATED"/>
    <property type="match status" value="1"/>
</dbReference>
<dbReference type="GO" id="GO:0016020">
    <property type="term" value="C:membrane"/>
    <property type="evidence" value="ECO:0007669"/>
    <property type="project" value="UniProtKB-SubCell"/>
</dbReference>
<evidence type="ECO:0000313" key="7">
    <source>
        <dbReference type="EMBL" id="RGD68921.1"/>
    </source>
</evidence>
<dbReference type="Pfam" id="PF04932">
    <property type="entry name" value="Wzy_C"/>
    <property type="match status" value="1"/>
</dbReference>
<feature type="transmembrane region" description="Helical" evidence="5">
    <location>
        <begin position="343"/>
        <end position="362"/>
    </location>
</feature>
<feature type="transmembrane region" description="Helical" evidence="5">
    <location>
        <begin position="95"/>
        <end position="114"/>
    </location>
</feature>